<accession>H7FV78</accession>
<keyword evidence="1" id="KW-1133">Transmembrane helix</keyword>
<protein>
    <submittedName>
        <fullName evidence="2">Uncharacterized protein</fullName>
    </submittedName>
</protein>
<proteinExistence type="predicted"/>
<dbReference type="AlphaFoldDB" id="H7FV78"/>
<evidence type="ECO:0000313" key="3">
    <source>
        <dbReference type="Proteomes" id="UP000005566"/>
    </source>
</evidence>
<dbReference type="Proteomes" id="UP000005566">
    <property type="component" value="Unassembled WGS sequence"/>
</dbReference>
<keyword evidence="1" id="KW-0472">Membrane</keyword>
<reference evidence="2 3" key="1">
    <citation type="journal article" date="2014" name="Acta Crystallogr. D">
        <title>Structure-based characterization and antifreeze properties of a hyperactive ice-binding protein from the Antarctic bacterium Flavobacterium frigoris PS1.</title>
        <authorList>
            <person name="Do H."/>
            <person name="Kim S.J."/>
            <person name="Kim H.J."/>
            <person name="Lee J.H."/>
        </authorList>
    </citation>
    <scope>NUCLEOTIDE SEQUENCE [LARGE SCALE GENOMIC DNA]</scope>
    <source>
        <strain evidence="2 3">PS1</strain>
    </source>
</reference>
<feature type="transmembrane region" description="Helical" evidence="1">
    <location>
        <begin position="6"/>
        <end position="25"/>
    </location>
</feature>
<dbReference type="PATRIC" id="fig|1086011.3.peg.3015"/>
<comment type="caution">
    <text evidence="2">The sequence shown here is derived from an EMBL/GenBank/DDBJ whole genome shotgun (WGS) entry which is preliminary data.</text>
</comment>
<sequence>MKRVHLQTVFVLTFFYTLVSYYESIKKIGVLNLIKYGDEYY</sequence>
<name>H7FV78_FLAFP</name>
<keyword evidence="1" id="KW-0812">Transmembrane</keyword>
<evidence type="ECO:0000256" key="1">
    <source>
        <dbReference type="SAM" id="Phobius"/>
    </source>
</evidence>
<evidence type="ECO:0000313" key="2">
    <source>
        <dbReference type="EMBL" id="EIA07710.1"/>
    </source>
</evidence>
<organism evidence="2 3">
    <name type="scientific">Flavobacterium frigoris (strain PS1)</name>
    <dbReference type="NCBI Taxonomy" id="1086011"/>
    <lineage>
        <taxon>Bacteria</taxon>
        <taxon>Pseudomonadati</taxon>
        <taxon>Bacteroidota</taxon>
        <taxon>Flavobacteriia</taxon>
        <taxon>Flavobacteriales</taxon>
        <taxon>Flavobacteriaceae</taxon>
        <taxon>Flavobacterium</taxon>
    </lineage>
</organism>
<keyword evidence="3" id="KW-1185">Reference proteome</keyword>
<dbReference type="EMBL" id="AHKF01000022">
    <property type="protein sequence ID" value="EIA07710.1"/>
    <property type="molecule type" value="Genomic_DNA"/>
</dbReference>
<gene>
    <name evidence="2" type="ORF">HJ01_03076</name>
</gene>